<dbReference type="GeneID" id="43597377"/>
<name>A0A370TNJ7_9HELO</name>
<dbReference type="EMBL" id="NPIC01000003">
    <property type="protein sequence ID" value="RDL37095.1"/>
    <property type="molecule type" value="Genomic_DNA"/>
</dbReference>
<dbReference type="Proteomes" id="UP000254866">
    <property type="component" value="Unassembled WGS sequence"/>
</dbReference>
<sequence>MAKFHHPPNASAVIQGLNVAFGHSQVLKNARPATRPLASATRILGALFGVAETEALERSSMPRKASHDQDLLVPQRLHGWLATCAPLSWTQQ</sequence>
<gene>
    <name evidence="1" type="ORF">BP5553_04528</name>
</gene>
<evidence type="ECO:0000313" key="2">
    <source>
        <dbReference type="Proteomes" id="UP000254866"/>
    </source>
</evidence>
<keyword evidence="2" id="KW-1185">Reference proteome</keyword>
<dbReference type="RefSeq" id="XP_031869751.1">
    <property type="nucleotide sequence ID" value="XM_032013151.1"/>
</dbReference>
<comment type="caution">
    <text evidence="1">The sequence shown here is derived from an EMBL/GenBank/DDBJ whole genome shotgun (WGS) entry which is preliminary data.</text>
</comment>
<dbReference type="AlphaFoldDB" id="A0A370TNJ7"/>
<accession>A0A370TNJ7</accession>
<organism evidence="1 2">
    <name type="scientific">Venustampulla echinocandica</name>
    <dbReference type="NCBI Taxonomy" id="2656787"/>
    <lineage>
        <taxon>Eukaryota</taxon>
        <taxon>Fungi</taxon>
        <taxon>Dikarya</taxon>
        <taxon>Ascomycota</taxon>
        <taxon>Pezizomycotina</taxon>
        <taxon>Leotiomycetes</taxon>
        <taxon>Helotiales</taxon>
        <taxon>Pleuroascaceae</taxon>
        <taxon>Venustampulla</taxon>
    </lineage>
</organism>
<evidence type="ECO:0000313" key="1">
    <source>
        <dbReference type="EMBL" id="RDL37095.1"/>
    </source>
</evidence>
<proteinExistence type="predicted"/>
<reference evidence="1 2" key="1">
    <citation type="journal article" date="2018" name="IMA Fungus">
        <title>IMA Genome-F 9: Draft genome sequence of Annulohypoxylon stygium, Aspergillus mulundensis, Berkeleyomyces basicola (syn. Thielaviopsis basicola), Ceratocystis smalleyi, two Cercospora beticola strains, Coleophoma cylindrospora, Fusarium fracticaudum, Phialophora cf. hyalina, and Morchella septimelata.</title>
        <authorList>
            <person name="Wingfield B.D."/>
            <person name="Bills G.F."/>
            <person name="Dong Y."/>
            <person name="Huang W."/>
            <person name="Nel W.J."/>
            <person name="Swalarsk-Parry B.S."/>
            <person name="Vaghefi N."/>
            <person name="Wilken P.M."/>
            <person name="An Z."/>
            <person name="de Beer Z.W."/>
            <person name="De Vos L."/>
            <person name="Chen L."/>
            <person name="Duong T.A."/>
            <person name="Gao Y."/>
            <person name="Hammerbacher A."/>
            <person name="Kikkert J.R."/>
            <person name="Li Y."/>
            <person name="Li H."/>
            <person name="Li K."/>
            <person name="Li Q."/>
            <person name="Liu X."/>
            <person name="Ma X."/>
            <person name="Naidoo K."/>
            <person name="Pethybridge S.J."/>
            <person name="Sun J."/>
            <person name="Steenkamp E.T."/>
            <person name="van der Nest M.A."/>
            <person name="van Wyk S."/>
            <person name="Wingfield M.J."/>
            <person name="Xiong C."/>
            <person name="Yue Q."/>
            <person name="Zhang X."/>
        </authorList>
    </citation>
    <scope>NUCLEOTIDE SEQUENCE [LARGE SCALE GENOMIC DNA]</scope>
    <source>
        <strain evidence="1 2">BP 5553</strain>
    </source>
</reference>
<protein>
    <submittedName>
        <fullName evidence="1">Uncharacterized protein</fullName>
    </submittedName>
</protein>